<proteinExistence type="predicted"/>
<evidence type="ECO:0000256" key="1">
    <source>
        <dbReference type="SAM" id="MobiDB-lite"/>
    </source>
</evidence>
<name>A0A6J6RRW0_9ZZZZ</name>
<evidence type="ECO:0000313" key="2">
    <source>
        <dbReference type="EMBL" id="CAB4725147.1"/>
    </source>
</evidence>
<accession>A0A6J6RRW0</accession>
<organism evidence="2">
    <name type="scientific">freshwater metagenome</name>
    <dbReference type="NCBI Taxonomy" id="449393"/>
    <lineage>
        <taxon>unclassified sequences</taxon>
        <taxon>metagenomes</taxon>
        <taxon>ecological metagenomes</taxon>
    </lineage>
</organism>
<dbReference type="EMBL" id="CAEZYI010000068">
    <property type="protein sequence ID" value="CAB4725147.1"/>
    <property type="molecule type" value="Genomic_DNA"/>
</dbReference>
<reference evidence="2" key="1">
    <citation type="submission" date="2020-05" db="EMBL/GenBank/DDBJ databases">
        <authorList>
            <person name="Chiriac C."/>
            <person name="Salcher M."/>
            <person name="Ghai R."/>
            <person name="Kavagutti S V."/>
        </authorList>
    </citation>
    <scope>NUCLEOTIDE SEQUENCE</scope>
</reference>
<gene>
    <name evidence="2" type="ORF">UFOPK2662_01019</name>
</gene>
<sequence>MICAPQPSRLPASCCIVDVVNGGFGRSVRGLSSIDLTVNAEDLSDSTKPRAPASSRRRMLASDFSFTAPSAPKSDVAATRLPSTSSRRALKPSAVTAARSHHADEIKAMRSRSFSTIKRVATDCTRPAEMRGITFFHSTGDKR</sequence>
<feature type="region of interest" description="Disordered" evidence="1">
    <location>
        <begin position="69"/>
        <end position="102"/>
    </location>
</feature>
<protein>
    <submittedName>
        <fullName evidence="2">Unannotated protein</fullName>
    </submittedName>
</protein>
<dbReference type="AlphaFoldDB" id="A0A6J6RRW0"/>